<evidence type="ECO:0000256" key="9">
    <source>
        <dbReference type="ARBA" id="ARBA00023136"/>
    </source>
</evidence>
<reference evidence="13 15" key="1">
    <citation type="submission" date="2018-08" db="EMBL/GenBank/DDBJ databases">
        <title>The first complete genome of Treponema rectale (CHPAT), a commensal spirochete of the bovine rectum.</title>
        <authorList>
            <person name="Staton G.J."/>
            <person name="Clegg S.R."/>
            <person name="Carter S.D."/>
            <person name="Radford A.D."/>
            <person name="Darby A."/>
            <person name="Hall N."/>
            <person name="Birtles R.J."/>
            <person name="Evans N.J."/>
        </authorList>
    </citation>
    <scope>NUCLEOTIDE SEQUENCE [LARGE SCALE GENOMIC DNA]</scope>
    <source>
        <strain evidence="13 15">CHPA</strain>
    </source>
</reference>
<evidence type="ECO:0000313" key="15">
    <source>
        <dbReference type="Proteomes" id="UP000593591"/>
    </source>
</evidence>
<evidence type="ECO:0000256" key="4">
    <source>
        <dbReference type="ARBA" id="ARBA00022475"/>
    </source>
</evidence>
<dbReference type="PROSITE" id="PS52015">
    <property type="entry name" value="TONB_CTD"/>
    <property type="match status" value="1"/>
</dbReference>
<name>A0A840SEJ4_9SPIR</name>
<evidence type="ECO:0000256" key="10">
    <source>
        <dbReference type="SAM" id="Phobius"/>
    </source>
</evidence>
<evidence type="ECO:0000313" key="14">
    <source>
        <dbReference type="Proteomes" id="UP000578697"/>
    </source>
</evidence>
<sequence length="197" mass="22305">MKSLNFTSVFKYYRPFLFFIVFLLHALLIYSLNFKDEPVVTDTEEFVDAQVFKLVDVIEQLPPLPVEEKTYVEVTNQPAASEKIIETEEEVRIVQEEIDYLPQHKISSVPVIPSREVLSRIVYPPLALKQGIEGIVYLELYIDGEGVIRKINVLKDPGHGFAQSAVAALTGLTCIPANANGKNCAVRYRYPVKFTLN</sequence>
<dbReference type="InterPro" id="IPR051045">
    <property type="entry name" value="TonB-dependent_transducer"/>
</dbReference>
<proteinExistence type="inferred from homology"/>
<protein>
    <submittedName>
        <fullName evidence="12">Protein TonB</fullName>
    </submittedName>
    <submittedName>
        <fullName evidence="13">TonB family protein</fullName>
    </submittedName>
</protein>
<feature type="domain" description="TonB C-terminal" evidence="11">
    <location>
        <begin position="108"/>
        <end position="197"/>
    </location>
</feature>
<evidence type="ECO:0000256" key="8">
    <source>
        <dbReference type="ARBA" id="ARBA00022989"/>
    </source>
</evidence>
<keyword evidence="6 10" id="KW-0812">Transmembrane</keyword>
<dbReference type="EMBL" id="CP031517">
    <property type="protein sequence ID" value="QOS40415.1"/>
    <property type="molecule type" value="Genomic_DNA"/>
</dbReference>
<keyword evidence="9 10" id="KW-0472">Membrane</keyword>
<organism evidence="12 14">
    <name type="scientific">Treponema rectale</name>
    <dbReference type="NCBI Taxonomy" id="744512"/>
    <lineage>
        <taxon>Bacteria</taxon>
        <taxon>Pseudomonadati</taxon>
        <taxon>Spirochaetota</taxon>
        <taxon>Spirochaetia</taxon>
        <taxon>Spirochaetales</taxon>
        <taxon>Treponemataceae</taxon>
        <taxon>Treponema</taxon>
    </lineage>
</organism>
<dbReference type="GO" id="GO:0055085">
    <property type="term" value="P:transmembrane transport"/>
    <property type="evidence" value="ECO:0007669"/>
    <property type="project" value="InterPro"/>
</dbReference>
<dbReference type="Pfam" id="PF03544">
    <property type="entry name" value="TonB_C"/>
    <property type="match status" value="1"/>
</dbReference>
<keyword evidence="14" id="KW-1185">Reference proteome</keyword>
<evidence type="ECO:0000256" key="1">
    <source>
        <dbReference type="ARBA" id="ARBA00004383"/>
    </source>
</evidence>
<evidence type="ECO:0000313" key="13">
    <source>
        <dbReference type="EMBL" id="QOS40415.1"/>
    </source>
</evidence>
<dbReference type="AlphaFoldDB" id="A0A840SEJ4"/>
<evidence type="ECO:0000313" key="12">
    <source>
        <dbReference type="EMBL" id="MBB5217861.1"/>
    </source>
</evidence>
<evidence type="ECO:0000256" key="6">
    <source>
        <dbReference type="ARBA" id="ARBA00022692"/>
    </source>
</evidence>
<dbReference type="NCBIfam" id="TIGR01352">
    <property type="entry name" value="tonB_Cterm"/>
    <property type="match status" value="1"/>
</dbReference>
<evidence type="ECO:0000259" key="11">
    <source>
        <dbReference type="PROSITE" id="PS52015"/>
    </source>
</evidence>
<keyword evidence="5" id="KW-0997">Cell inner membrane</keyword>
<dbReference type="Gene3D" id="3.30.1150.10">
    <property type="match status" value="1"/>
</dbReference>
<evidence type="ECO:0000256" key="3">
    <source>
        <dbReference type="ARBA" id="ARBA00022448"/>
    </source>
</evidence>
<dbReference type="EMBL" id="JACHFR010000001">
    <property type="protein sequence ID" value="MBB5217861.1"/>
    <property type="molecule type" value="Genomic_DNA"/>
</dbReference>
<comment type="similarity">
    <text evidence="2">Belongs to the TonB family.</text>
</comment>
<dbReference type="SUPFAM" id="SSF74653">
    <property type="entry name" value="TolA/TonB C-terminal domain"/>
    <property type="match status" value="1"/>
</dbReference>
<feature type="transmembrane region" description="Helical" evidence="10">
    <location>
        <begin position="12"/>
        <end position="32"/>
    </location>
</feature>
<keyword evidence="4" id="KW-1003">Cell membrane</keyword>
<keyword evidence="8 10" id="KW-1133">Transmembrane helix</keyword>
<keyword evidence="3" id="KW-0813">Transport</keyword>
<keyword evidence="7" id="KW-0653">Protein transport</keyword>
<dbReference type="GO" id="GO:0015031">
    <property type="term" value="P:protein transport"/>
    <property type="evidence" value="ECO:0007669"/>
    <property type="project" value="UniProtKB-KW"/>
</dbReference>
<comment type="subcellular location">
    <subcellularLocation>
        <location evidence="1">Cell inner membrane</location>
        <topology evidence="1">Single-pass membrane protein</topology>
        <orientation evidence="1">Periplasmic side</orientation>
    </subcellularLocation>
</comment>
<evidence type="ECO:0000256" key="7">
    <source>
        <dbReference type="ARBA" id="ARBA00022927"/>
    </source>
</evidence>
<dbReference type="InterPro" id="IPR006260">
    <property type="entry name" value="TonB/TolA_C"/>
</dbReference>
<evidence type="ECO:0000256" key="5">
    <source>
        <dbReference type="ARBA" id="ARBA00022519"/>
    </source>
</evidence>
<dbReference type="Proteomes" id="UP000578697">
    <property type="component" value="Unassembled WGS sequence"/>
</dbReference>
<dbReference type="PANTHER" id="PTHR33446">
    <property type="entry name" value="PROTEIN TONB-RELATED"/>
    <property type="match status" value="1"/>
</dbReference>
<dbReference type="InterPro" id="IPR037682">
    <property type="entry name" value="TonB_C"/>
</dbReference>
<dbReference type="RefSeq" id="WP_184651305.1">
    <property type="nucleotide sequence ID" value="NZ_JACHFR010000001.1"/>
</dbReference>
<dbReference type="GO" id="GO:0005886">
    <property type="term" value="C:plasma membrane"/>
    <property type="evidence" value="ECO:0007669"/>
    <property type="project" value="UniProtKB-SubCell"/>
</dbReference>
<accession>A0A840SEJ4</accession>
<evidence type="ECO:0000256" key="2">
    <source>
        <dbReference type="ARBA" id="ARBA00006555"/>
    </source>
</evidence>
<dbReference type="KEGG" id="trc:DYE49_08080"/>
<dbReference type="Proteomes" id="UP000593591">
    <property type="component" value="Chromosome"/>
</dbReference>
<gene>
    <name evidence="13" type="ORF">DYE49_08080</name>
    <name evidence="12" type="ORF">HNP77_000205</name>
</gene>
<reference evidence="12 14" key="2">
    <citation type="submission" date="2020-08" db="EMBL/GenBank/DDBJ databases">
        <title>Genomic Encyclopedia of Type Strains, Phase IV (KMG-IV): sequencing the most valuable type-strain genomes for metagenomic binning, comparative biology and taxonomic classification.</title>
        <authorList>
            <person name="Goeker M."/>
        </authorList>
    </citation>
    <scope>NUCLEOTIDE SEQUENCE [LARGE SCALE GENOMIC DNA]</scope>
    <source>
        <strain evidence="12 14">DSM 103679</strain>
    </source>
</reference>